<evidence type="ECO:0000313" key="2">
    <source>
        <dbReference type="Proteomes" id="UP000197269"/>
    </source>
</evidence>
<dbReference type="Proteomes" id="UP000197269">
    <property type="component" value="Unassembled WGS sequence"/>
</dbReference>
<sequence length="67" mass="7150">MSAIAVGVWVRQGKCIGRFVVQAVPRMLLPVSRKRQCEDGRRIRGPKSISMGRLAAESAASGAAKSP</sequence>
<gene>
    <name evidence="1" type="ORF">B5E41_10500</name>
</gene>
<organism evidence="1 2">
    <name type="scientific">Rhizobium esperanzae</name>
    <dbReference type="NCBI Taxonomy" id="1967781"/>
    <lineage>
        <taxon>Bacteria</taxon>
        <taxon>Pseudomonadati</taxon>
        <taxon>Pseudomonadota</taxon>
        <taxon>Alphaproteobacteria</taxon>
        <taxon>Hyphomicrobiales</taxon>
        <taxon>Rhizobiaceae</taxon>
        <taxon>Rhizobium/Agrobacterium group</taxon>
        <taxon>Rhizobium</taxon>
    </lineage>
</organism>
<proteinExistence type="predicted"/>
<dbReference type="AlphaFoldDB" id="A0A246DX06"/>
<accession>A0A246DX06</accession>
<reference evidence="1 2" key="1">
    <citation type="submission" date="2017-03" db="EMBL/GenBank/DDBJ databases">
        <title>Genome of strain Rhizobium sp. CNPSo 668.</title>
        <authorList>
            <person name="Ribeiro R."/>
        </authorList>
    </citation>
    <scope>NUCLEOTIDE SEQUENCE [LARGE SCALE GENOMIC DNA]</scope>
    <source>
        <strain evidence="1 2">CNPSo 668</strain>
    </source>
</reference>
<dbReference type="EMBL" id="MXPU01000006">
    <property type="protein sequence ID" value="OWO94841.1"/>
    <property type="molecule type" value="Genomic_DNA"/>
</dbReference>
<comment type="caution">
    <text evidence="1">The sequence shown here is derived from an EMBL/GenBank/DDBJ whole genome shotgun (WGS) entry which is preliminary data.</text>
</comment>
<protein>
    <submittedName>
        <fullName evidence="1">Uncharacterized protein</fullName>
    </submittedName>
</protein>
<name>A0A246DX06_9HYPH</name>
<evidence type="ECO:0000313" key="1">
    <source>
        <dbReference type="EMBL" id="OWO94841.1"/>
    </source>
</evidence>